<evidence type="ECO:0000313" key="1">
    <source>
        <dbReference type="EMBL" id="GIX85599.1"/>
    </source>
</evidence>
<evidence type="ECO:0000313" key="2">
    <source>
        <dbReference type="Proteomes" id="UP001054837"/>
    </source>
</evidence>
<gene>
    <name evidence="1" type="ORF">CDAR_176711</name>
</gene>
<protein>
    <submittedName>
        <fullName evidence="1">Uncharacterized protein</fullName>
    </submittedName>
</protein>
<keyword evidence="2" id="KW-1185">Reference proteome</keyword>
<sequence length="87" mass="9609">MGSIVVWNGTPNITSGVGAVSLSKQRTALKLSSQNIYPVFIQSRIELLFVTEDNWASLHHCPIQLSVCRMGADEQSCSPLRACRMMK</sequence>
<proteinExistence type="predicted"/>
<dbReference type="AlphaFoldDB" id="A0AAV4NLD1"/>
<comment type="caution">
    <text evidence="1">The sequence shown here is derived from an EMBL/GenBank/DDBJ whole genome shotgun (WGS) entry which is preliminary data.</text>
</comment>
<dbReference type="EMBL" id="BPLQ01001803">
    <property type="protein sequence ID" value="GIX85599.1"/>
    <property type="molecule type" value="Genomic_DNA"/>
</dbReference>
<accession>A0AAV4NLD1</accession>
<name>A0AAV4NLD1_9ARAC</name>
<organism evidence="1 2">
    <name type="scientific">Caerostris darwini</name>
    <dbReference type="NCBI Taxonomy" id="1538125"/>
    <lineage>
        <taxon>Eukaryota</taxon>
        <taxon>Metazoa</taxon>
        <taxon>Ecdysozoa</taxon>
        <taxon>Arthropoda</taxon>
        <taxon>Chelicerata</taxon>
        <taxon>Arachnida</taxon>
        <taxon>Araneae</taxon>
        <taxon>Araneomorphae</taxon>
        <taxon>Entelegynae</taxon>
        <taxon>Araneoidea</taxon>
        <taxon>Araneidae</taxon>
        <taxon>Caerostris</taxon>
    </lineage>
</organism>
<reference evidence="1 2" key="1">
    <citation type="submission" date="2021-06" db="EMBL/GenBank/DDBJ databases">
        <title>Caerostris darwini draft genome.</title>
        <authorList>
            <person name="Kono N."/>
            <person name="Arakawa K."/>
        </authorList>
    </citation>
    <scope>NUCLEOTIDE SEQUENCE [LARGE SCALE GENOMIC DNA]</scope>
</reference>
<dbReference type="Proteomes" id="UP001054837">
    <property type="component" value="Unassembled WGS sequence"/>
</dbReference>